<dbReference type="GO" id="GO:0044173">
    <property type="term" value="C:host cell endoplasmic reticulum-Golgi intermediate compartment membrane"/>
    <property type="evidence" value="ECO:0007669"/>
    <property type="project" value="UniProtKB-SubCell"/>
</dbReference>
<dbReference type="InterPro" id="IPR044873">
    <property type="entry name" value="Spike_S2_CoV_HR1"/>
</dbReference>
<keyword evidence="4" id="KW-1161">Viral attachment to host cell</keyword>
<evidence type="ECO:0000256" key="6">
    <source>
        <dbReference type="ARBA" id="ARBA00022870"/>
    </source>
</evidence>
<feature type="domain" description="Coronavirus spike (S) glycoprotein S2 subunit heptad repeat 1 (HR1) region profile" evidence="15">
    <location>
        <begin position="765"/>
        <end position="870"/>
    </location>
</feature>
<dbReference type="InterPro" id="IPR044874">
    <property type="entry name" value="Spike_S2_CoV_HR2"/>
</dbReference>
<protein>
    <submittedName>
        <fullName evidence="17">Spike glycoprotein</fullName>
    </submittedName>
</protein>
<dbReference type="PROSITE" id="PS51924">
    <property type="entry name" value="COV_S2_HR2"/>
    <property type="match status" value="1"/>
</dbReference>
<feature type="transmembrane region" description="Helical" evidence="14">
    <location>
        <begin position="1082"/>
        <end position="1104"/>
    </location>
</feature>
<dbReference type="GO" id="GO:0075509">
    <property type="term" value="P:endocytosis involved in viral entry into host cell"/>
    <property type="evidence" value="ECO:0007669"/>
    <property type="project" value="InterPro"/>
</dbReference>
<evidence type="ECO:0000256" key="14">
    <source>
        <dbReference type="SAM" id="Phobius"/>
    </source>
</evidence>
<keyword evidence="13" id="KW-1160">Virus entry into host cell</keyword>
<sequence length="1134" mass="127575">MKLIILFLVLPCVECVEYIKCSTTQLGFLDLEKITYSLFDLGDVGVNSTTLINGYFPSKDINNWLCEKTGVSELYYGQAFYTILNKEGSASLKFLIQPIVYSNSSYVVFMVYKSGVLDFSICYRNYFQFAWNIDPPPPISCAFNRRIYFGDRHIYLGVIWRHGYVKIITPNFVQQFELDNMHLEVIRVATGRYGSTSSYVIVMPFQIVDKRSIFLVNYNQSGYVSNLLNCSESIEAQLKCKSRSFELQSGVYELALEERVGGYYTVVTNVTGDCNNIKYLFSNFTGNKQPLYAGNFASMSCIVPFNFSINNGLLNNNSQLRGPNGEFKPFIDCKGINPIGLFGSNGTCYSGMKWRYWTRRFSGYNMSIEGVAESFYDGGIGENECYGLLKGGQYNDLWRFTEVLYYKVRFMEKGLDVCYGNLPPAPQVNKCNVWTFNDITFEGVLLETNKTFNPQLKALYKGSMVVMIRIFGIVYEVVPCIKTRLSVIYNANNKNYSTLYRVANCNQIDTKRSVHPVGLLSRDGINTPCGCLRNAMFSPNITVDSYSCKTLLSDGYCVVFNNGSTEVVPIGIVGANTTYNMPILEESFVELALDHVLVSESEYFQTEMPVFDIDCEKYICDNSESCRMLLEQYAGFCSKITSDVKGNSQLLNANTLAMYKNIVPSGSIKPIENFGDFNMSMFIDKSGRSVLEDLLFDKIVTTGPGFYDDYYKCRTTTVKDLVCAQYYNGIMVIPPIQDAETIGMYGGIVAAGMTMGLFGGQATMGTWQTAMSARLNAVGVTQGMIMEDVQKLANGFNTLATSVSKMASVTADALSRIQGVVNANALQVELLARATMDNFGAISSNFEIIEKRLKQVQAEQQMDRVINGKMNALLNFVSNYKLKVSELTSIQQLVKQKVQECVHAQSLRNGFCGSGLHVMSIPQLVPNGVMFLHFSLVKNNSIIVKQTPGLCKEDKINCIVPKSGIFVSKNDSNWYITPRNKYVPKNITNSDIIFTTYSENFTVINNTIQFPGIEFPQDGDFDGQIKNVTLELQSLKDVVANMSYLDLSNHTALLKNISEEVKKMNITVSQFKQYVKYVKWPWYVWLLIVMALIAFGLVCFWIFMCTGCCGLCDCIRRSCRDSNTYEPIEKIHIQ</sequence>
<dbReference type="GO" id="GO:0039654">
    <property type="term" value="P:fusion of virus membrane with host endosome membrane"/>
    <property type="evidence" value="ECO:0007669"/>
    <property type="project" value="InterPro"/>
</dbReference>
<evidence type="ECO:0000313" key="18">
    <source>
        <dbReference type="Proteomes" id="UP000501352"/>
    </source>
</evidence>
<evidence type="ECO:0000256" key="13">
    <source>
        <dbReference type="ARBA" id="ARBA00023296"/>
    </source>
</evidence>
<dbReference type="GO" id="GO:0055036">
    <property type="term" value="C:virion membrane"/>
    <property type="evidence" value="ECO:0007669"/>
    <property type="project" value="UniProtKB-SubCell"/>
</dbReference>
<evidence type="ECO:0000259" key="16">
    <source>
        <dbReference type="PROSITE" id="PS51924"/>
    </source>
</evidence>
<dbReference type="GO" id="GO:0046813">
    <property type="term" value="P:receptor-mediated virion attachment to host cell"/>
    <property type="evidence" value="ECO:0007669"/>
    <property type="project" value="InterPro"/>
</dbReference>
<evidence type="ECO:0000256" key="11">
    <source>
        <dbReference type="ARBA" id="ARBA00023136"/>
    </source>
</evidence>
<evidence type="ECO:0000256" key="12">
    <source>
        <dbReference type="ARBA" id="ARBA00023180"/>
    </source>
</evidence>
<keyword evidence="9" id="KW-0843">Virulence</keyword>
<reference evidence="17 18" key="1">
    <citation type="journal article" date="2017" name="J. Virol.">
        <title>Discovery of a Highly Divergent Coronavirus in the Asian House Shrew from China Illuminates the Origin of the Alphacoronaviruses.</title>
        <authorList>
            <person name="Wang W."/>
            <person name="Lin X.D."/>
            <person name="Liao Y."/>
            <person name="Guan X.Q."/>
            <person name="Guo W.P."/>
            <person name="Xing J.G."/>
            <person name="Holmes E.C."/>
            <person name="Zhang Y.Z."/>
        </authorList>
    </citation>
    <scope>NUCLEOTIDE SEQUENCE [LARGE SCALE GENOMIC DNA]</scope>
    <source>
        <strain evidence="17">Xingguo-74</strain>
    </source>
</reference>
<accession>A0A240FW12</accession>
<dbReference type="InterPro" id="IPR043614">
    <property type="entry name" value="Spike_S2_CoV_C"/>
</dbReference>
<keyword evidence="5" id="KW-0946">Virion</keyword>
<dbReference type="InterPro" id="IPR043607">
    <property type="entry name" value="CoV_S1_C"/>
</dbReference>
<dbReference type="Pfam" id="PF19209">
    <property type="entry name" value="CoV_S1_C"/>
    <property type="match status" value="1"/>
</dbReference>
<keyword evidence="12" id="KW-0325">Glycoprotein</keyword>
<evidence type="ECO:0000256" key="5">
    <source>
        <dbReference type="ARBA" id="ARBA00022844"/>
    </source>
</evidence>
<dbReference type="GO" id="GO:0019031">
    <property type="term" value="C:viral envelope"/>
    <property type="evidence" value="ECO:0007669"/>
    <property type="project" value="UniProtKB-KW"/>
</dbReference>
<dbReference type="EMBL" id="KY967715">
    <property type="protein sequence ID" value="ASF90444.1"/>
    <property type="molecule type" value="Genomic_RNA"/>
</dbReference>
<keyword evidence="7" id="KW-0261">Viral envelope protein</keyword>
<dbReference type="SMR" id="A0A240FW12"/>
<evidence type="ECO:0000313" key="17">
    <source>
        <dbReference type="EMBL" id="ASF90444.1"/>
    </source>
</evidence>
<dbReference type="Pfam" id="PF19214">
    <property type="entry name" value="CoV_S2_C"/>
    <property type="match status" value="1"/>
</dbReference>
<keyword evidence="6" id="KW-1043">Host membrane</keyword>
<evidence type="ECO:0000256" key="1">
    <source>
        <dbReference type="ARBA" id="ARBA00022581"/>
    </source>
</evidence>
<keyword evidence="18" id="KW-1185">Reference proteome</keyword>
<dbReference type="InterPro" id="IPR043473">
    <property type="entry name" value="S2_sf_CoV"/>
</dbReference>
<proteinExistence type="predicted"/>
<organism evidence="17 18">
    <name type="scientific">Suncus murinus coronavirus Xingguo-74</name>
    <dbReference type="NCBI Taxonomy" id="2848125"/>
    <lineage>
        <taxon>Viruses</taxon>
        <taxon>Riboviria</taxon>
        <taxon>Orthornavirae</taxon>
        <taxon>Pisuviricota</taxon>
        <taxon>Pisoniviricetes</taxon>
        <taxon>Nidovirales</taxon>
        <taxon>Cornidovirineae</taxon>
        <taxon>Coronaviridae</taxon>
        <taxon>Orthocoronavirinae</taxon>
        <taxon>Alphacoronavirus</taxon>
        <taxon>Sunacovirus</taxon>
        <taxon>Alphacoronavirus sunci</taxon>
        <taxon>Suncus murinus coronavirus X74</taxon>
    </lineage>
</organism>
<evidence type="ECO:0000256" key="3">
    <source>
        <dbReference type="ARBA" id="ARBA00022729"/>
    </source>
</evidence>
<dbReference type="Proteomes" id="UP000501352">
    <property type="component" value="Segment"/>
</dbReference>
<keyword evidence="2 14" id="KW-0812">Transmembrane</keyword>
<dbReference type="GO" id="GO:0019064">
    <property type="term" value="P:fusion of virus membrane with host plasma membrane"/>
    <property type="evidence" value="ECO:0007669"/>
    <property type="project" value="InterPro"/>
</dbReference>
<dbReference type="InterPro" id="IPR032500">
    <property type="entry name" value="bCoV_S1_N"/>
</dbReference>
<evidence type="ECO:0000256" key="2">
    <source>
        <dbReference type="ARBA" id="ARBA00022692"/>
    </source>
</evidence>
<keyword evidence="1" id="KW-0945">Host-virus interaction</keyword>
<evidence type="ECO:0000256" key="9">
    <source>
        <dbReference type="ARBA" id="ARBA00023026"/>
    </source>
</evidence>
<dbReference type="Pfam" id="PF01601">
    <property type="entry name" value="CoV_S2"/>
    <property type="match status" value="1"/>
</dbReference>
<dbReference type="CDD" id="cd22371">
    <property type="entry name" value="alphaCoV-HKU2-like_Spike_SD1-2_S1-S2_S2"/>
    <property type="match status" value="1"/>
</dbReference>
<dbReference type="SUPFAM" id="SSF111474">
    <property type="entry name" value="Coronavirus S2 glycoprotein"/>
    <property type="match status" value="1"/>
</dbReference>
<dbReference type="GO" id="GO:0016020">
    <property type="term" value="C:membrane"/>
    <property type="evidence" value="ECO:0007669"/>
    <property type="project" value="InterPro"/>
</dbReference>
<evidence type="ECO:0000259" key="15">
    <source>
        <dbReference type="PROSITE" id="PS51923"/>
    </source>
</evidence>
<evidence type="ECO:0000256" key="4">
    <source>
        <dbReference type="ARBA" id="ARBA00022804"/>
    </source>
</evidence>
<evidence type="ECO:0000256" key="10">
    <source>
        <dbReference type="ARBA" id="ARBA00023054"/>
    </source>
</evidence>
<dbReference type="Gene3D" id="1.20.5.300">
    <property type="match status" value="1"/>
</dbReference>
<keyword evidence="3" id="KW-0732">Signal</keyword>
<keyword evidence="10" id="KW-0175">Coiled coil</keyword>
<keyword evidence="11 14" id="KW-0472">Membrane</keyword>
<dbReference type="Pfam" id="PF16451">
    <property type="entry name" value="bCoV_S1_N"/>
    <property type="match status" value="1"/>
</dbReference>
<evidence type="ECO:0000256" key="7">
    <source>
        <dbReference type="ARBA" id="ARBA00022879"/>
    </source>
</evidence>
<name>A0A240FW12_9ALPC</name>
<feature type="domain" description="Coronavirus spike (S) glycoprotein S2 subunit heptad repeat 2 (HR2) region profile" evidence="16">
    <location>
        <begin position="1008"/>
        <end position="1093"/>
    </location>
</feature>
<dbReference type="InterPro" id="IPR002552">
    <property type="entry name" value="Spike_S2_CoV"/>
</dbReference>
<keyword evidence="8 14" id="KW-1133">Transmembrane helix</keyword>
<evidence type="ECO:0000256" key="8">
    <source>
        <dbReference type="ARBA" id="ARBA00022989"/>
    </source>
</evidence>
<dbReference type="PROSITE" id="PS51923">
    <property type="entry name" value="COV_S2_HR1"/>
    <property type="match status" value="1"/>
</dbReference>